<dbReference type="EMBL" id="JXRR01000014">
    <property type="protein sequence ID" value="KIL47487.1"/>
    <property type="molecule type" value="Genomic_DNA"/>
</dbReference>
<proteinExistence type="predicted"/>
<protein>
    <recommendedName>
        <fullName evidence="3">YueH-like protein</fullName>
    </recommendedName>
</protein>
<comment type="caution">
    <text evidence="1">The sequence shown here is derived from an EMBL/GenBank/DDBJ whole genome shotgun (WGS) entry which is preliminary data.</text>
</comment>
<dbReference type="Pfam" id="PF14166">
    <property type="entry name" value="YueH"/>
    <property type="match status" value="1"/>
</dbReference>
<evidence type="ECO:0000313" key="1">
    <source>
        <dbReference type="EMBL" id="KIL47487.1"/>
    </source>
</evidence>
<organism evidence="1 2">
    <name type="scientific">Jeotgalibacillus campisalis</name>
    <dbReference type="NCBI Taxonomy" id="220754"/>
    <lineage>
        <taxon>Bacteria</taxon>
        <taxon>Bacillati</taxon>
        <taxon>Bacillota</taxon>
        <taxon>Bacilli</taxon>
        <taxon>Bacillales</taxon>
        <taxon>Caryophanaceae</taxon>
        <taxon>Jeotgalibacillus</taxon>
    </lineage>
</organism>
<evidence type="ECO:0008006" key="3">
    <source>
        <dbReference type="Google" id="ProtNLM"/>
    </source>
</evidence>
<evidence type="ECO:0000313" key="2">
    <source>
        <dbReference type="Proteomes" id="UP000031972"/>
    </source>
</evidence>
<dbReference type="Proteomes" id="UP000031972">
    <property type="component" value="Unassembled WGS sequence"/>
</dbReference>
<dbReference type="AlphaFoldDB" id="A0A0C2VF15"/>
<gene>
    <name evidence="1" type="ORF">KR50_16540</name>
</gene>
<dbReference type="InterPro" id="IPR020260">
    <property type="entry name" value="Uncharacterised_YueH"/>
</dbReference>
<accession>A0A0C2VF15</accession>
<keyword evidence="2" id="KW-1185">Reference proteome</keyword>
<reference evidence="1 2" key="1">
    <citation type="submission" date="2015-01" db="EMBL/GenBank/DDBJ databases">
        <title>Jeotgalibacillus campisalis genome sequencing.</title>
        <authorList>
            <person name="Goh K.M."/>
            <person name="Chan K.-G."/>
            <person name="Yaakop A.S."/>
            <person name="Ee R."/>
            <person name="Gan H.M."/>
            <person name="Chan C.S."/>
        </authorList>
    </citation>
    <scope>NUCLEOTIDE SEQUENCE [LARGE SCALE GENOMIC DNA]</scope>
    <source>
        <strain evidence="1 2">SF-57</strain>
    </source>
</reference>
<dbReference type="RefSeq" id="WP_041057085.1">
    <property type="nucleotide sequence ID" value="NZ_JXRR01000014.1"/>
</dbReference>
<dbReference type="OrthoDB" id="2390431at2"/>
<dbReference type="PATRIC" id="fig|220754.4.peg.1674"/>
<name>A0A0C2VF15_9BACL</name>
<sequence>MKIRKSISGSTERKVFIHENKKEESILVAIPALFWSAEFTYDDLGKELTNKLEKTLQKTTDAQEAGDIAQRISQWTNEM</sequence>